<dbReference type="EMBL" id="JBHSDH010000006">
    <property type="protein sequence ID" value="MFC4290962.1"/>
    <property type="molecule type" value="Genomic_DNA"/>
</dbReference>
<comment type="caution">
    <text evidence="2">The sequence shown here is derived from an EMBL/GenBank/DDBJ whole genome shotgun (WGS) entry which is preliminary data.</text>
</comment>
<proteinExistence type="predicted"/>
<dbReference type="RefSeq" id="WP_381420563.1">
    <property type="nucleotide sequence ID" value="NZ_JBHSDH010000006.1"/>
</dbReference>
<evidence type="ECO:0000259" key="1">
    <source>
        <dbReference type="Pfam" id="PF10592"/>
    </source>
</evidence>
<organism evidence="2 3">
    <name type="scientific">Sphingorhabdus arenilitoris</name>
    <dbReference type="NCBI Taxonomy" id="1490041"/>
    <lineage>
        <taxon>Bacteria</taxon>
        <taxon>Pseudomonadati</taxon>
        <taxon>Pseudomonadota</taxon>
        <taxon>Alphaproteobacteria</taxon>
        <taxon>Sphingomonadales</taxon>
        <taxon>Sphingomonadaceae</taxon>
        <taxon>Sphingorhabdus</taxon>
    </lineage>
</organism>
<dbReference type="InterPro" id="IPR018891">
    <property type="entry name" value="AIPR_C"/>
</dbReference>
<keyword evidence="3" id="KW-1185">Reference proteome</keyword>
<gene>
    <name evidence="2" type="ORF">ACFOWX_00850</name>
</gene>
<evidence type="ECO:0000313" key="3">
    <source>
        <dbReference type="Proteomes" id="UP001595887"/>
    </source>
</evidence>
<protein>
    <submittedName>
        <fullName evidence="2">AIPR family protein</fullName>
    </submittedName>
</protein>
<reference evidence="3" key="1">
    <citation type="journal article" date="2019" name="Int. J. Syst. Evol. Microbiol.">
        <title>The Global Catalogue of Microorganisms (GCM) 10K type strain sequencing project: providing services to taxonomists for standard genome sequencing and annotation.</title>
        <authorList>
            <consortium name="The Broad Institute Genomics Platform"/>
            <consortium name="The Broad Institute Genome Sequencing Center for Infectious Disease"/>
            <person name="Wu L."/>
            <person name="Ma J."/>
        </authorList>
    </citation>
    <scope>NUCLEOTIDE SEQUENCE [LARGE SCALE GENOMIC DNA]</scope>
    <source>
        <strain evidence="3">CECT 8531</strain>
    </source>
</reference>
<dbReference type="Proteomes" id="UP001595887">
    <property type="component" value="Unassembled WGS sequence"/>
</dbReference>
<feature type="domain" description="Abortive phage infection protein C-terminal" evidence="1">
    <location>
        <begin position="230"/>
        <end position="434"/>
    </location>
</feature>
<sequence length="570" mass="63631">MSFDRVLKNNNALVEEIGEGNAYLILALALLFEEANPTELASAGLTDGGDDKKIDFIYHDVDARRLIFAQGYFTEKKVDSAPANKASDLNTACAWLVEGKLEIVPEKLRATIASFRQAIDDGEIDAIDVLYVHNLPESINVSRELQTTEGMLRKLVANDNIVIKGYELGKPRVEHLYSARDSHIAIADSIYFPYEPELTEAGNKWKASIATVSGDWISDLFVKYGDDLYSANYRGFLGADRRKKVNSGIRDTAENAPNDFWVFNNGITVLTNGISKKGSRLSLNGISVINGAQTTGSIGSVDRAKSDLGKVRLICRIVECQDQETVEQIVKFNNTQNVITTWDQFSNDQDQKRIADEFNEIGFSYNRKRGFVGDGDQIGIEQVLQPLLAYHGRSTDAVRGKNQLFLVKQLYRNAFEAKKARHILFVHTLSRAIDNLRLDLKKKSTEEELINIENAQLALLKNLNFKPFLINVVANSLETIVGQRCDSLTTGFKPDAAKGRSLVDLTARWIPVVETFLPLLTPHVEPETFFRLHSNDDQFIVQVKKTMDAMLVATNAKDKLSEFAKMVAAT</sequence>
<evidence type="ECO:0000313" key="2">
    <source>
        <dbReference type="EMBL" id="MFC4290962.1"/>
    </source>
</evidence>
<accession>A0ABV8RDF0</accession>
<dbReference type="Pfam" id="PF10592">
    <property type="entry name" value="AIPR"/>
    <property type="match status" value="1"/>
</dbReference>
<name>A0ABV8RDF0_9SPHN</name>